<dbReference type="Proteomes" id="UP001162162">
    <property type="component" value="Unassembled WGS sequence"/>
</dbReference>
<comment type="caution">
    <text evidence="1">The sequence shown here is derived from an EMBL/GenBank/DDBJ whole genome shotgun (WGS) entry which is preliminary data.</text>
</comment>
<accession>A0AAV8XVW1</accession>
<proteinExistence type="predicted"/>
<keyword evidence="2" id="KW-1185">Reference proteome</keyword>
<sequence>MSNPMKALNEHFYYNARLAKALQQLLTPSEHMAHLKYGRTEKSCVSQHAFDNNHRIDINNLKLIRNVTNSRQLDAFESLEIIKCNSSMNKDNGPIPTSPLFALINKDSYGSVNRGNQFSINSASV</sequence>
<name>A0AAV8XVW1_9CUCU</name>
<protein>
    <submittedName>
        <fullName evidence="1">Uncharacterized protein</fullName>
    </submittedName>
</protein>
<evidence type="ECO:0000313" key="1">
    <source>
        <dbReference type="EMBL" id="KAJ8942878.1"/>
    </source>
</evidence>
<dbReference type="AlphaFoldDB" id="A0AAV8XVW1"/>
<evidence type="ECO:0000313" key="2">
    <source>
        <dbReference type="Proteomes" id="UP001162162"/>
    </source>
</evidence>
<gene>
    <name evidence="1" type="ORF">NQ318_007656</name>
</gene>
<organism evidence="1 2">
    <name type="scientific">Aromia moschata</name>
    <dbReference type="NCBI Taxonomy" id="1265417"/>
    <lineage>
        <taxon>Eukaryota</taxon>
        <taxon>Metazoa</taxon>
        <taxon>Ecdysozoa</taxon>
        <taxon>Arthropoda</taxon>
        <taxon>Hexapoda</taxon>
        <taxon>Insecta</taxon>
        <taxon>Pterygota</taxon>
        <taxon>Neoptera</taxon>
        <taxon>Endopterygota</taxon>
        <taxon>Coleoptera</taxon>
        <taxon>Polyphaga</taxon>
        <taxon>Cucujiformia</taxon>
        <taxon>Chrysomeloidea</taxon>
        <taxon>Cerambycidae</taxon>
        <taxon>Cerambycinae</taxon>
        <taxon>Callichromatini</taxon>
        <taxon>Aromia</taxon>
    </lineage>
</organism>
<reference evidence="1" key="1">
    <citation type="journal article" date="2023" name="Insect Mol. Biol.">
        <title>Genome sequencing provides insights into the evolution of gene families encoding plant cell wall-degrading enzymes in longhorned beetles.</title>
        <authorList>
            <person name="Shin N.R."/>
            <person name="Okamura Y."/>
            <person name="Kirsch R."/>
            <person name="Pauchet Y."/>
        </authorList>
    </citation>
    <scope>NUCLEOTIDE SEQUENCE</scope>
    <source>
        <strain evidence="1">AMC_N1</strain>
    </source>
</reference>
<dbReference type="EMBL" id="JAPWTK010000311">
    <property type="protein sequence ID" value="KAJ8942878.1"/>
    <property type="molecule type" value="Genomic_DNA"/>
</dbReference>